<dbReference type="InterPro" id="IPR038408">
    <property type="entry name" value="GNK2_sf"/>
</dbReference>
<evidence type="ECO:0000259" key="14">
    <source>
        <dbReference type="PROSITE" id="PS50011"/>
    </source>
</evidence>
<keyword evidence="13" id="KW-0325">Glycoprotein</keyword>
<gene>
    <name evidence="16" type="ORF">OsI_02364</name>
</gene>
<dbReference type="GO" id="GO:0005524">
    <property type="term" value="F:ATP binding"/>
    <property type="evidence" value="ECO:0007669"/>
    <property type="project" value="UniProtKB-KW"/>
</dbReference>
<evidence type="ECO:0000256" key="1">
    <source>
        <dbReference type="ARBA" id="ARBA00004167"/>
    </source>
</evidence>
<dbReference type="Pfam" id="PF01657">
    <property type="entry name" value="Stress-antifung"/>
    <property type="match status" value="1"/>
</dbReference>
<dbReference type="Gene3D" id="3.30.430.20">
    <property type="entry name" value="Gnk2 domain, C-X8-C-X2-C motif"/>
    <property type="match status" value="1"/>
</dbReference>
<dbReference type="GO" id="GO:0016020">
    <property type="term" value="C:membrane"/>
    <property type="evidence" value="ECO:0007669"/>
    <property type="project" value="UniProtKB-SubCell"/>
</dbReference>
<dbReference type="FunFam" id="3.30.430.20:FF:000015">
    <property type="entry name" value="Cysteine-rich receptor-like protein kinase 3"/>
    <property type="match status" value="1"/>
</dbReference>
<keyword evidence="5" id="KW-0732">Signal</keyword>
<keyword evidence="7" id="KW-0547">Nucleotide-binding</keyword>
<dbReference type="InterPro" id="IPR001245">
    <property type="entry name" value="Ser-Thr/Tyr_kinase_cat_dom"/>
</dbReference>
<dbReference type="PANTHER" id="PTHR47973">
    <property type="entry name" value="CYSTEINE-RICH RECEPTOR-LIKE PROTEIN KINASE 3"/>
    <property type="match status" value="1"/>
</dbReference>
<dbReference type="PROSITE" id="PS00108">
    <property type="entry name" value="PROTEIN_KINASE_ST"/>
    <property type="match status" value="1"/>
</dbReference>
<name>B8AA04_ORYSI</name>
<evidence type="ECO:0000256" key="13">
    <source>
        <dbReference type="ARBA" id="ARBA00023180"/>
    </source>
</evidence>
<feature type="domain" description="Protein kinase" evidence="14">
    <location>
        <begin position="171"/>
        <end position="468"/>
    </location>
</feature>
<feature type="domain" description="Gnk2-homologous" evidence="15">
    <location>
        <begin position="59"/>
        <end position="170"/>
    </location>
</feature>
<dbReference type="Proteomes" id="UP000007015">
    <property type="component" value="Chromosome 1"/>
</dbReference>
<dbReference type="InterPro" id="IPR008271">
    <property type="entry name" value="Ser/Thr_kinase_AS"/>
</dbReference>
<dbReference type="Gene3D" id="1.10.510.10">
    <property type="entry name" value="Transferase(Phosphotransferase) domain 1"/>
    <property type="match status" value="1"/>
</dbReference>
<keyword evidence="17" id="KW-1185">Reference proteome</keyword>
<dbReference type="InterPro" id="IPR002902">
    <property type="entry name" value="GNK2"/>
</dbReference>
<keyword evidence="11" id="KW-0472">Membrane</keyword>
<evidence type="ECO:0000256" key="5">
    <source>
        <dbReference type="ARBA" id="ARBA00022729"/>
    </source>
</evidence>
<dbReference type="AlphaFoldDB" id="B8AA04"/>
<dbReference type="HOGENOM" id="CLU_000288_35_6_1"/>
<evidence type="ECO:0000256" key="3">
    <source>
        <dbReference type="ARBA" id="ARBA00022679"/>
    </source>
</evidence>
<keyword evidence="9" id="KW-0067">ATP-binding</keyword>
<evidence type="ECO:0000256" key="10">
    <source>
        <dbReference type="ARBA" id="ARBA00022989"/>
    </source>
</evidence>
<keyword evidence="2" id="KW-0723">Serine/threonine-protein kinase</keyword>
<protein>
    <submittedName>
        <fullName evidence="16">Uncharacterized protein</fullName>
    </submittedName>
</protein>
<reference evidence="16 17" key="1">
    <citation type="journal article" date="2005" name="PLoS Biol.">
        <title>The genomes of Oryza sativa: a history of duplications.</title>
        <authorList>
            <person name="Yu J."/>
            <person name="Wang J."/>
            <person name="Lin W."/>
            <person name="Li S."/>
            <person name="Li H."/>
            <person name="Zhou J."/>
            <person name="Ni P."/>
            <person name="Dong W."/>
            <person name="Hu S."/>
            <person name="Zeng C."/>
            <person name="Zhang J."/>
            <person name="Zhang Y."/>
            <person name="Li R."/>
            <person name="Xu Z."/>
            <person name="Li S."/>
            <person name="Li X."/>
            <person name="Zheng H."/>
            <person name="Cong L."/>
            <person name="Lin L."/>
            <person name="Yin J."/>
            <person name="Geng J."/>
            <person name="Li G."/>
            <person name="Shi J."/>
            <person name="Liu J."/>
            <person name="Lv H."/>
            <person name="Li J."/>
            <person name="Wang J."/>
            <person name="Deng Y."/>
            <person name="Ran L."/>
            <person name="Shi X."/>
            <person name="Wang X."/>
            <person name="Wu Q."/>
            <person name="Li C."/>
            <person name="Ren X."/>
            <person name="Wang J."/>
            <person name="Wang X."/>
            <person name="Li D."/>
            <person name="Liu D."/>
            <person name="Zhang X."/>
            <person name="Ji Z."/>
            <person name="Zhao W."/>
            <person name="Sun Y."/>
            <person name="Zhang Z."/>
            <person name="Bao J."/>
            <person name="Han Y."/>
            <person name="Dong L."/>
            <person name="Ji J."/>
            <person name="Chen P."/>
            <person name="Wu S."/>
            <person name="Liu J."/>
            <person name="Xiao Y."/>
            <person name="Bu D."/>
            <person name="Tan J."/>
            <person name="Yang L."/>
            <person name="Ye C."/>
            <person name="Zhang J."/>
            <person name="Xu J."/>
            <person name="Zhou Y."/>
            <person name="Yu Y."/>
            <person name="Zhang B."/>
            <person name="Zhuang S."/>
            <person name="Wei H."/>
            <person name="Liu B."/>
            <person name="Lei M."/>
            <person name="Yu H."/>
            <person name="Li Y."/>
            <person name="Xu H."/>
            <person name="Wei S."/>
            <person name="He X."/>
            <person name="Fang L."/>
            <person name="Zhang Z."/>
            <person name="Zhang Y."/>
            <person name="Huang X."/>
            <person name="Su Z."/>
            <person name="Tong W."/>
            <person name="Li J."/>
            <person name="Tong Z."/>
            <person name="Li S."/>
            <person name="Ye J."/>
            <person name="Wang L."/>
            <person name="Fang L."/>
            <person name="Lei T."/>
            <person name="Chen C."/>
            <person name="Chen H."/>
            <person name="Xu Z."/>
            <person name="Li H."/>
            <person name="Huang H."/>
            <person name="Zhang F."/>
            <person name="Xu H."/>
            <person name="Li N."/>
            <person name="Zhao C."/>
            <person name="Li S."/>
            <person name="Dong L."/>
            <person name="Huang Y."/>
            <person name="Li L."/>
            <person name="Xi Y."/>
            <person name="Qi Q."/>
            <person name="Li W."/>
            <person name="Zhang B."/>
            <person name="Hu W."/>
            <person name="Zhang Y."/>
            <person name="Tian X."/>
            <person name="Jiao Y."/>
            <person name="Liang X."/>
            <person name="Jin J."/>
            <person name="Gao L."/>
            <person name="Zheng W."/>
            <person name="Hao B."/>
            <person name="Liu S."/>
            <person name="Wang W."/>
            <person name="Yuan L."/>
            <person name="Cao M."/>
            <person name="McDermott J."/>
            <person name="Samudrala R."/>
            <person name="Wang J."/>
            <person name="Wong G.K."/>
            <person name="Yang H."/>
        </authorList>
    </citation>
    <scope>NUCLEOTIDE SEQUENCE [LARGE SCALE GENOMIC DNA]</scope>
    <source>
        <strain evidence="17">cv. 93-11</strain>
    </source>
</reference>
<dbReference type="PROSITE" id="PS51473">
    <property type="entry name" value="GNK2"/>
    <property type="match status" value="1"/>
</dbReference>
<evidence type="ECO:0000313" key="16">
    <source>
        <dbReference type="EMBL" id="EEC70855.1"/>
    </source>
</evidence>
<evidence type="ECO:0000256" key="9">
    <source>
        <dbReference type="ARBA" id="ARBA00022840"/>
    </source>
</evidence>
<evidence type="ECO:0000256" key="2">
    <source>
        <dbReference type="ARBA" id="ARBA00022527"/>
    </source>
</evidence>
<keyword evidence="3" id="KW-0808">Transferase</keyword>
<keyword evidence="10" id="KW-1133">Transmembrane helix</keyword>
<dbReference type="Pfam" id="PF07714">
    <property type="entry name" value="PK_Tyr_Ser-Thr"/>
    <property type="match status" value="1"/>
</dbReference>
<keyword evidence="4" id="KW-0812">Transmembrane</keyword>
<dbReference type="GO" id="GO:0004674">
    <property type="term" value="F:protein serine/threonine kinase activity"/>
    <property type="evidence" value="ECO:0007669"/>
    <property type="project" value="UniProtKB-KW"/>
</dbReference>
<comment type="subcellular location">
    <subcellularLocation>
        <location evidence="1">Membrane</location>
        <topology evidence="1">Single-pass membrane protein</topology>
    </subcellularLocation>
</comment>
<evidence type="ECO:0000256" key="11">
    <source>
        <dbReference type="ARBA" id="ARBA00023136"/>
    </source>
</evidence>
<dbReference type="PROSITE" id="PS50011">
    <property type="entry name" value="PROTEIN_KINASE_DOM"/>
    <property type="match status" value="1"/>
</dbReference>
<proteinExistence type="predicted"/>
<dbReference type="OMA" id="HNDVVWI"/>
<evidence type="ECO:0000256" key="8">
    <source>
        <dbReference type="ARBA" id="ARBA00022777"/>
    </source>
</evidence>
<dbReference type="InterPro" id="IPR000719">
    <property type="entry name" value="Prot_kinase_dom"/>
</dbReference>
<accession>B8AA04</accession>
<evidence type="ECO:0000256" key="6">
    <source>
        <dbReference type="ARBA" id="ARBA00022737"/>
    </source>
</evidence>
<dbReference type="SMART" id="SM00220">
    <property type="entry name" value="S_TKc"/>
    <property type="match status" value="1"/>
</dbReference>
<sequence>MDDLNSNVWATASAPPPSLLPKCYPSAGGRLYLDGCFGRYANYSFFSETLGPDDAVTCGVVGGGGAGGGNYTGANPRGFADAVRAALANVTGVAASAAVPGGGDGYAVGSASAGGATAFALAQCWGSLNATACGQCLRAAADDAARCAPAAAEGRALYTGCYLRYSTRLFWNLNSTAGSGSSSKCKFDSISLSQFRKAILLDGKQVAVKRLFLNTREWVDQFFNEVELISQVRHKNLVKLLGCSVNGPESLLVYEYYFNKSLDLFLFDASRSRNLTWNLRVDIIQGIAEGLSYLHEESETRIIHRDIKASNILLDDKFKPKITDFGLARAFGEDRTHLTTGVAGTLGYMAPEYLAHGHLTEKADVYSYGILVLELVTGQRCSGSIGSHGGHFLLTKVWNHYKNKAVEMIADRSIYEDTIRDEVMHVVQIGLSCTQANAGDRPTMTKVVELLRSHRHDVEIILSDPPFLDVEAFDDIKQGEQSRLLSARSAHSVSGSSRSYLSGR</sequence>
<keyword evidence="6" id="KW-0677">Repeat</keyword>
<dbReference type="InterPro" id="IPR011009">
    <property type="entry name" value="Kinase-like_dom_sf"/>
</dbReference>
<keyword evidence="12" id="KW-0675">Receptor</keyword>
<evidence type="ECO:0000259" key="15">
    <source>
        <dbReference type="PROSITE" id="PS51473"/>
    </source>
</evidence>
<dbReference type="FunFam" id="1.10.510.10:FF:000336">
    <property type="entry name" value="Cysteine-rich receptor-like protein kinase 2"/>
    <property type="match status" value="1"/>
</dbReference>
<dbReference type="STRING" id="39946.B8AA04"/>
<dbReference type="EMBL" id="CM000126">
    <property type="protein sequence ID" value="EEC70855.1"/>
    <property type="molecule type" value="Genomic_DNA"/>
</dbReference>
<dbReference type="CDD" id="cd23509">
    <property type="entry name" value="Gnk2-like"/>
    <property type="match status" value="1"/>
</dbReference>
<dbReference type="SUPFAM" id="SSF56112">
    <property type="entry name" value="Protein kinase-like (PK-like)"/>
    <property type="match status" value="1"/>
</dbReference>
<dbReference type="InterPro" id="IPR052059">
    <property type="entry name" value="CR_Ser/Thr_kinase"/>
</dbReference>
<evidence type="ECO:0000256" key="12">
    <source>
        <dbReference type="ARBA" id="ARBA00023170"/>
    </source>
</evidence>
<dbReference type="Gramene" id="BGIOSGA001444-TA">
    <property type="protein sequence ID" value="BGIOSGA001444-PA"/>
    <property type="gene ID" value="BGIOSGA001444"/>
</dbReference>
<organism evidence="16 17">
    <name type="scientific">Oryza sativa subsp. indica</name>
    <name type="common">Rice</name>
    <dbReference type="NCBI Taxonomy" id="39946"/>
    <lineage>
        <taxon>Eukaryota</taxon>
        <taxon>Viridiplantae</taxon>
        <taxon>Streptophyta</taxon>
        <taxon>Embryophyta</taxon>
        <taxon>Tracheophyta</taxon>
        <taxon>Spermatophyta</taxon>
        <taxon>Magnoliopsida</taxon>
        <taxon>Liliopsida</taxon>
        <taxon>Poales</taxon>
        <taxon>Poaceae</taxon>
        <taxon>BOP clade</taxon>
        <taxon>Oryzoideae</taxon>
        <taxon>Oryzeae</taxon>
        <taxon>Oryzinae</taxon>
        <taxon>Oryza</taxon>
        <taxon>Oryza sativa</taxon>
    </lineage>
</organism>
<evidence type="ECO:0000256" key="4">
    <source>
        <dbReference type="ARBA" id="ARBA00022692"/>
    </source>
</evidence>
<evidence type="ECO:0000256" key="7">
    <source>
        <dbReference type="ARBA" id="ARBA00022741"/>
    </source>
</evidence>
<evidence type="ECO:0000313" key="17">
    <source>
        <dbReference type="Proteomes" id="UP000007015"/>
    </source>
</evidence>
<dbReference type="Gene3D" id="3.30.200.20">
    <property type="entry name" value="Phosphorylase Kinase, domain 1"/>
    <property type="match status" value="1"/>
</dbReference>
<keyword evidence="8" id="KW-0418">Kinase</keyword>